<evidence type="ECO:0000259" key="2">
    <source>
        <dbReference type="Pfam" id="PF02371"/>
    </source>
</evidence>
<protein>
    <submittedName>
        <fullName evidence="3">IS110 family transposase</fullName>
    </submittedName>
</protein>
<dbReference type="GO" id="GO:0003677">
    <property type="term" value="F:DNA binding"/>
    <property type="evidence" value="ECO:0007669"/>
    <property type="project" value="InterPro"/>
</dbReference>
<dbReference type="Proteomes" id="UP000519972">
    <property type="component" value="Unassembled WGS sequence"/>
</dbReference>
<dbReference type="NCBIfam" id="NF033542">
    <property type="entry name" value="transpos_IS110"/>
    <property type="match status" value="1"/>
</dbReference>
<gene>
    <name evidence="3" type="ORF">G9X64_16125</name>
</gene>
<comment type="caution">
    <text evidence="3">The sequence shown here is derived from an EMBL/GenBank/DDBJ whole genome shotgun (WGS) entry which is preliminary data.</text>
</comment>
<dbReference type="PANTHER" id="PTHR33055">
    <property type="entry name" value="TRANSPOSASE FOR INSERTION SEQUENCE ELEMENT IS1111A"/>
    <property type="match status" value="1"/>
</dbReference>
<keyword evidence="4" id="KW-1185">Reference proteome</keyword>
<dbReference type="AlphaFoldDB" id="A0A7Y3WEV8"/>
<evidence type="ECO:0000313" key="3">
    <source>
        <dbReference type="EMBL" id="NNU37990.1"/>
    </source>
</evidence>
<dbReference type="InterPro" id="IPR047650">
    <property type="entry name" value="Transpos_IS110"/>
</dbReference>
<dbReference type="Pfam" id="PF01548">
    <property type="entry name" value="DEDD_Tnp_IS110"/>
    <property type="match status" value="1"/>
</dbReference>
<evidence type="ECO:0000313" key="4">
    <source>
        <dbReference type="Proteomes" id="UP000519972"/>
    </source>
</evidence>
<feature type="domain" description="Transposase IS116/IS110/IS902 C-terminal" evidence="2">
    <location>
        <begin position="225"/>
        <end position="299"/>
    </location>
</feature>
<organism evidence="3 4">
    <name type="scientific">Rhizobium sophorae</name>
    <dbReference type="NCBI Taxonomy" id="1535242"/>
    <lineage>
        <taxon>Bacteria</taxon>
        <taxon>Pseudomonadati</taxon>
        <taxon>Pseudomonadota</taxon>
        <taxon>Alphaproteobacteria</taxon>
        <taxon>Hyphomicrobiales</taxon>
        <taxon>Rhizobiaceae</taxon>
        <taxon>Rhizobium/Agrobacterium group</taxon>
        <taxon>Rhizobium</taxon>
    </lineage>
</organism>
<dbReference type="GO" id="GO:0006313">
    <property type="term" value="P:DNA transposition"/>
    <property type="evidence" value="ECO:0007669"/>
    <property type="project" value="InterPro"/>
</dbReference>
<feature type="domain" description="Transposase IS110-like N-terminal" evidence="1">
    <location>
        <begin position="9"/>
        <end position="155"/>
    </location>
</feature>
<reference evidence="3 4" key="1">
    <citation type="submission" date="2020-02" db="EMBL/GenBank/DDBJ databases">
        <authorList>
            <person name="Sun Q."/>
        </authorList>
    </citation>
    <scope>NUCLEOTIDE SEQUENCE [LARGE SCALE GENOMIC DNA]</scope>
    <source>
        <strain evidence="3 4">CCBAU 03386</strain>
    </source>
</reference>
<dbReference type="InterPro" id="IPR003346">
    <property type="entry name" value="Transposase_20"/>
</dbReference>
<dbReference type="PANTHER" id="PTHR33055:SF3">
    <property type="entry name" value="PUTATIVE TRANSPOSASE FOR IS117-RELATED"/>
    <property type="match status" value="1"/>
</dbReference>
<evidence type="ECO:0000259" key="1">
    <source>
        <dbReference type="Pfam" id="PF01548"/>
    </source>
</evidence>
<name>A0A7Y3WEV8_9HYPH</name>
<dbReference type="InterPro" id="IPR002525">
    <property type="entry name" value="Transp_IS110-like_N"/>
</dbReference>
<dbReference type="GO" id="GO:0004803">
    <property type="term" value="F:transposase activity"/>
    <property type="evidence" value="ECO:0007669"/>
    <property type="project" value="InterPro"/>
</dbReference>
<proteinExistence type="predicted"/>
<dbReference type="Pfam" id="PF02371">
    <property type="entry name" value="Transposase_20"/>
    <property type="match status" value="1"/>
</dbReference>
<accession>A0A7Y3WEV8</accession>
<sequence length="371" mass="42001">MADYREVFVGIDVAKLKNAVAVAESGREGEVRFWGEVDASDANMRRVIQRIAAKFDHVHFCYEAGPTGYGLHRLIRSLGHECVVVAPSLIPRKPGDRVKTNRRDALALARLLRAGELTEVWVPDEGHEAMRDLVRARAAAVETLRVHRQQISAFMLKHGRIYPRKKAWTMRYLCWLQEQQFDHPAHQIALQEMVEAVRVSKERVGRLETVIEEFVPNWSLAPVIRALQTLRGVDLIVAVTFATEVGDVSRFESPRQLMGYLGLVPGERSTGETVRRGSITKAGNGRVRHMLVESAWTYRHPPKVGARKLYRLQEAPPKVREIAWKAQSRLTARYRMLAGRGKRTTVVCTAIARELAGFMWAVAREAQSIRS</sequence>
<dbReference type="EMBL" id="JABFCN010000028">
    <property type="protein sequence ID" value="NNU37990.1"/>
    <property type="molecule type" value="Genomic_DNA"/>
</dbReference>